<protein>
    <submittedName>
        <fullName evidence="1">Uncharacterized protein</fullName>
    </submittedName>
</protein>
<dbReference type="Proteomes" id="UP001385951">
    <property type="component" value="Unassembled WGS sequence"/>
</dbReference>
<proteinExistence type="predicted"/>
<evidence type="ECO:0000313" key="2">
    <source>
        <dbReference type="Proteomes" id="UP001385951"/>
    </source>
</evidence>
<evidence type="ECO:0000313" key="1">
    <source>
        <dbReference type="EMBL" id="KAK7682143.1"/>
    </source>
</evidence>
<name>A0AAW0FX10_9APHY</name>
<dbReference type="AlphaFoldDB" id="A0AAW0FX10"/>
<sequence length="721" mass="80699">MWIQLADLLGSHLNEVFLDNFNDIPKEGTPNAIRASRPVLHFSRVQDSQEADFANYSATQTDFKHVAIFCLFDVLFLLRVAKWKKDYAKTSKFERTEQLPYYKGLRPGSAMKEAAYAVITSTFGQTPFENTAKAVVDKLLATETTSDIAGVMPAIAKLHEDGLQALDATELATFRPLGGDFTNSNPDKEFNFRVSDADSLDIRWPTQYGPDLVGALVKLAQNLRDDQKDPSFLDFVAFHFGYLLLSQGENLPTQDIRFLGTPGFRKDFQTYLSLTDPGDGHIHGTTRKSRWMKGAIVHVEYLERPKDPSSTQIEGETKRPEVETYRISSILDFALVRLHTGSEAPNSMFIGRVMRDSKSGDFSKDFIKVVGTTAAAVTGLLSRGSAECKIAMEGLTTRQMVDYMQTLKANVSRKPTQYLSAAFNINTTMIDDLVLVEGEKPRVLKERMDIALRGIVLAAMGGFDKVTFDGAALVYPSVPFTEQLTSSQALRLVHEAHSVGLTTYFSAGFKFENIKDAIYTGVDGIGIGGAQVLRYMDHDTGMHGPYTEENIDRIMVERSNAENSIRGRSARLLARLDQMHFEGSLKPEEVVLRHDLYKALSEFVPEDTGNLGEPGLYALLEDRAAKDILAFPDDGEKPMLGYARRISRSDNVVLRQATSDKDWEKFKNQLKQAVANDNERGVRSMYATKPWVELRAGYRKAIDENHKYFRGEPDLPVKQPR</sequence>
<keyword evidence="2" id="KW-1185">Reference proteome</keyword>
<accession>A0AAW0FX10</accession>
<dbReference type="EMBL" id="JASBNA010000037">
    <property type="protein sequence ID" value="KAK7682143.1"/>
    <property type="molecule type" value="Genomic_DNA"/>
</dbReference>
<comment type="caution">
    <text evidence="1">The sequence shown here is derived from an EMBL/GenBank/DDBJ whole genome shotgun (WGS) entry which is preliminary data.</text>
</comment>
<organism evidence="1 2">
    <name type="scientific">Cerrena zonata</name>
    <dbReference type="NCBI Taxonomy" id="2478898"/>
    <lineage>
        <taxon>Eukaryota</taxon>
        <taxon>Fungi</taxon>
        <taxon>Dikarya</taxon>
        <taxon>Basidiomycota</taxon>
        <taxon>Agaricomycotina</taxon>
        <taxon>Agaricomycetes</taxon>
        <taxon>Polyporales</taxon>
        <taxon>Cerrenaceae</taxon>
        <taxon>Cerrena</taxon>
    </lineage>
</organism>
<reference evidence="1 2" key="1">
    <citation type="submission" date="2022-09" db="EMBL/GenBank/DDBJ databases">
        <authorList>
            <person name="Palmer J.M."/>
        </authorList>
    </citation>
    <scope>NUCLEOTIDE SEQUENCE [LARGE SCALE GENOMIC DNA]</scope>
    <source>
        <strain evidence="1 2">DSM 7382</strain>
    </source>
</reference>
<gene>
    <name evidence="1" type="ORF">QCA50_014730</name>
</gene>